<reference evidence="2 4" key="1">
    <citation type="submission" date="2017-11" db="EMBL/GenBank/DDBJ databases">
        <title>Comparitive Functional Genomics of Dry Heat Resistant strains isolated from the Viking Spacecraft.</title>
        <authorList>
            <person name="Seuylemezian A."/>
            <person name="Cooper K."/>
            <person name="Vaishampayan P."/>
        </authorList>
    </citation>
    <scope>NUCLEOTIDE SEQUENCE [LARGE SCALE GENOMIC DNA]</scope>
    <source>
        <strain evidence="2 4">M4.6</strain>
    </source>
</reference>
<dbReference type="Proteomes" id="UP000235114">
    <property type="component" value="Unassembled WGS sequence"/>
</dbReference>
<dbReference type="GO" id="GO:0006749">
    <property type="term" value="P:glutathione metabolic process"/>
    <property type="evidence" value="ECO:0007669"/>
    <property type="project" value="TreeGrafter"/>
</dbReference>
<gene>
    <name evidence="2" type="ORF">CU635_00455</name>
    <name evidence="3" type="ORF">CVD25_18050</name>
</gene>
<accession>A0A2N5GSQ1</accession>
<evidence type="ECO:0000313" key="3">
    <source>
        <dbReference type="EMBL" id="PLR92739.1"/>
    </source>
</evidence>
<dbReference type="AlphaFoldDB" id="A0A2N5GSQ1"/>
<name>A0A2N5GSQ1_9BACI</name>
<evidence type="ECO:0000313" key="5">
    <source>
        <dbReference type="Proteomes" id="UP000235114"/>
    </source>
</evidence>
<feature type="domain" description="Hydantoinase B/oxoprolinase" evidence="1">
    <location>
        <begin position="18"/>
        <end position="537"/>
    </location>
</feature>
<sequence>MRMEMKTRVATNQFLESPITTEIIRNALSSAAEEMNASLARSSFSPIIYEMKDCSVGIFNRHAELLGQSAGLPIFLGNLDDCIKINTNYIGGVENYKPGDVYIMNDSYLTGTHLNDITVISPVFYQEELVGFTANRAHWLDVAGQDPGFSMNATEIYQEGLRIPPMKIYDAGVPRKDVINLITTNSRFSEAALGDLNAQIAACRTGEKRFHGIISRFGLETVTRSIADIFRQSELMDREMIAQIEDGVYEAEGCLDNDGVSNEPVNVKVKVTVEGENITIDLTGSSPQVRGMTNCGLAQTVSACRVAFKELISPDAPVTGGNFKTLNVVVPKRTIFSAEQPAACVFYYSALGLLIDLVVKALSPALKEKSAGAHYGDSMIITFAGKDPRRNASFLNVEATAGGWGGFFENDGQSGLINNVNGDFKNLPIEVLEDKYPFKVTTYGFRTNSGGPGKNRGGLGIERGYEVLTDEAFLYLWLERSKTPAWGLFGGAEAAKPEVTIVEGDKEEKALKVNAKPMKNGNKVIVRTGGGGGFGHPFEREASRVLDDVIDDYIDRQTALEQYGVVIKPEVLEVDEQETANYRKTNGK</sequence>
<dbReference type="Pfam" id="PF02538">
    <property type="entry name" value="Hydantoinase_B"/>
    <property type="match status" value="1"/>
</dbReference>
<dbReference type="EMBL" id="PGVD01000056">
    <property type="protein sequence ID" value="PLR92739.1"/>
    <property type="molecule type" value="Genomic_DNA"/>
</dbReference>
<evidence type="ECO:0000259" key="1">
    <source>
        <dbReference type="Pfam" id="PF02538"/>
    </source>
</evidence>
<evidence type="ECO:0000313" key="4">
    <source>
        <dbReference type="Proteomes" id="UP000234951"/>
    </source>
</evidence>
<protein>
    <submittedName>
        <fullName evidence="2">5-oxoprolinase</fullName>
    </submittedName>
</protein>
<keyword evidence="5" id="KW-1185">Reference proteome</keyword>
<proteinExistence type="predicted"/>
<dbReference type="InterPro" id="IPR003692">
    <property type="entry name" value="Hydantoinase_B"/>
</dbReference>
<dbReference type="GO" id="GO:0017168">
    <property type="term" value="F:5-oxoprolinase (ATP-hydrolyzing) activity"/>
    <property type="evidence" value="ECO:0007669"/>
    <property type="project" value="TreeGrafter"/>
</dbReference>
<dbReference type="PANTHER" id="PTHR11365:SF23">
    <property type="entry name" value="HYPOTHETICAL 5-OXOPROLINASE (EUROFUNG)-RELATED"/>
    <property type="match status" value="1"/>
</dbReference>
<reference evidence="3 5" key="2">
    <citation type="submission" date="2017-12" db="EMBL/GenBank/DDBJ databases">
        <title>Comparative Functional Genomics of Dry Heat Resistant strains isolated from the Viking Spacecraft.</title>
        <authorList>
            <person name="Seuylemezian A."/>
            <person name="Cooper K."/>
            <person name="Vaishampayan P."/>
        </authorList>
    </citation>
    <scope>NUCLEOTIDE SEQUENCE [LARGE SCALE GENOMIC DNA]</scope>
    <source>
        <strain evidence="3 5">ATCC 29669</strain>
    </source>
</reference>
<dbReference type="InterPro" id="IPR045079">
    <property type="entry name" value="Oxoprolinase-like"/>
</dbReference>
<organism evidence="2 4">
    <name type="scientific">Bacillus canaveralius</name>
    <dbReference type="NCBI Taxonomy" id="1403243"/>
    <lineage>
        <taxon>Bacteria</taxon>
        <taxon>Bacillati</taxon>
        <taxon>Bacillota</taxon>
        <taxon>Bacilli</taxon>
        <taxon>Bacillales</taxon>
        <taxon>Bacillaceae</taxon>
        <taxon>Bacillus</taxon>
    </lineage>
</organism>
<dbReference type="PANTHER" id="PTHR11365">
    <property type="entry name" value="5-OXOPROLINASE RELATED"/>
    <property type="match status" value="1"/>
</dbReference>
<dbReference type="EMBL" id="PGVA01000001">
    <property type="protein sequence ID" value="PLR86800.1"/>
    <property type="molecule type" value="Genomic_DNA"/>
</dbReference>
<evidence type="ECO:0000313" key="2">
    <source>
        <dbReference type="EMBL" id="PLR86800.1"/>
    </source>
</evidence>
<dbReference type="GO" id="GO:0005829">
    <property type="term" value="C:cytosol"/>
    <property type="evidence" value="ECO:0007669"/>
    <property type="project" value="TreeGrafter"/>
</dbReference>
<dbReference type="OrthoDB" id="102473at2"/>
<dbReference type="Proteomes" id="UP000234951">
    <property type="component" value="Unassembled WGS sequence"/>
</dbReference>
<comment type="caution">
    <text evidence="2">The sequence shown here is derived from an EMBL/GenBank/DDBJ whole genome shotgun (WGS) entry which is preliminary data.</text>
</comment>